<accession>A0A239HT52</accession>
<dbReference type="OrthoDB" id="8584557at2"/>
<dbReference type="PANTHER" id="PTHR22911">
    <property type="entry name" value="ACYL-MALONYL CONDENSING ENZYME-RELATED"/>
    <property type="match status" value="1"/>
</dbReference>
<feature type="transmembrane region" description="Helical" evidence="1">
    <location>
        <begin position="21"/>
        <end position="42"/>
    </location>
</feature>
<evidence type="ECO:0000256" key="1">
    <source>
        <dbReference type="SAM" id="Phobius"/>
    </source>
</evidence>
<dbReference type="Proteomes" id="UP000198284">
    <property type="component" value="Unassembled WGS sequence"/>
</dbReference>
<feature type="transmembrane region" description="Helical" evidence="1">
    <location>
        <begin position="143"/>
        <end position="160"/>
    </location>
</feature>
<keyword evidence="4" id="KW-1185">Reference proteome</keyword>
<dbReference type="RefSeq" id="WP_089399737.1">
    <property type="nucleotide sequence ID" value="NZ_FZOT01000007.1"/>
</dbReference>
<proteinExistence type="predicted"/>
<gene>
    <name evidence="3" type="ORF">SAMN06265795_107153</name>
</gene>
<sequence>MQSRTESRLSPSSHASASHAVKISPLTGIAFITASVACFAALDTTTKVVGMSASLAMVLWFRYVFQLGFTLLTVLPQHGLRLPRSRRPGLQVLRGILLLMCSVLAFLSLKLMPVGEFTAIILLAPLFITVVAATRLRQRISPLRWLLLFAGFGGALLVVRPDAHGLSWNVILPLMLVAANVGYQLLTSELARSDDAATMQFLSGAVGAAITTCALPFFWQMPDGRTWMLFLTLGVFSTLGHLLLIHGYKKAPVGLLTPFLYMQIGFAMLAGWIVFSHVPDSLALCGVGVIAMAGMAGTWVASREQRRVRA</sequence>
<feature type="transmembrane region" description="Helical" evidence="1">
    <location>
        <begin position="198"/>
        <end position="221"/>
    </location>
</feature>
<dbReference type="AlphaFoldDB" id="A0A239HT52"/>
<dbReference type="SUPFAM" id="SSF103481">
    <property type="entry name" value="Multidrug resistance efflux transporter EmrE"/>
    <property type="match status" value="2"/>
</dbReference>
<dbReference type="Pfam" id="PF00892">
    <property type="entry name" value="EamA"/>
    <property type="match status" value="1"/>
</dbReference>
<protein>
    <submittedName>
        <fullName evidence="3">Permease of the drug/metabolite transporter (DMT) superfamily</fullName>
    </submittedName>
</protein>
<evidence type="ECO:0000313" key="4">
    <source>
        <dbReference type="Proteomes" id="UP000198284"/>
    </source>
</evidence>
<keyword evidence="1" id="KW-0812">Transmembrane</keyword>
<dbReference type="PANTHER" id="PTHR22911:SF103">
    <property type="entry name" value="BLR2811 PROTEIN"/>
    <property type="match status" value="1"/>
</dbReference>
<evidence type="ECO:0000313" key="3">
    <source>
        <dbReference type="EMBL" id="SNS84401.1"/>
    </source>
</evidence>
<feature type="transmembrane region" description="Helical" evidence="1">
    <location>
        <begin position="117"/>
        <end position="136"/>
    </location>
</feature>
<feature type="domain" description="EamA" evidence="2">
    <location>
        <begin position="27"/>
        <end position="159"/>
    </location>
</feature>
<name>A0A239HT52_9BURK</name>
<dbReference type="InterPro" id="IPR000620">
    <property type="entry name" value="EamA_dom"/>
</dbReference>
<organism evidence="3 4">
    <name type="scientific">Noviherbaspirillum humi</name>
    <dbReference type="NCBI Taxonomy" id="1688639"/>
    <lineage>
        <taxon>Bacteria</taxon>
        <taxon>Pseudomonadati</taxon>
        <taxon>Pseudomonadota</taxon>
        <taxon>Betaproteobacteria</taxon>
        <taxon>Burkholderiales</taxon>
        <taxon>Oxalobacteraceae</taxon>
        <taxon>Noviherbaspirillum</taxon>
    </lineage>
</organism>
<dbReference type="InterPro" id="IPR037185">
    <property type="entry name" value="EmrE-like"/>
</dbReference>
<dbReference type="EMBL" id="FZOT01000007">
    <property type="protein sequence ID" value="SNS84401.1"/>
    <property type="molecule type" value="Genomic_DNA"/>
</dbReference>
<feature type="transmembrane region" description="Helical" evidence="1">
    <location>
        <begin position="166"/>
        <end position="186"/>
    </location>
</feature>
<feature type="transmembrane region" description="Helical" evidence="1">
    <location>
        <begin position="227"/>
        <end position="248"/>
    </location>
</feature>
<feature type="transmembrane region" description="Helical" evidence="1">
    <location>
        <begin position="281"/>
        <end position="301"/>
    </location>
</feature>
<feature type="transmembrane region" description="Helical" evidence="1">
    <location>
        <begin position="48"/>
        <end position="72"/>
    </location>
</feature>
<feature type="transmembrane region" description="Helical" evidence="1">
    <location>
        <begin position="255"/>
        <end position="275"/>
    </location>
</feature>
<reference evidence="3 4" key="1">
    <citation type="submission" date="2017-06" db="EMBL/GenBank/DDBJ databases">
        <authorList>
            <person name="Kim H.J."/>
            <person name="Triplett B.A."/>
        </authorList>
    </citation>
    <scope>NUCLEOTIDE SEQUENCE [LARGE SCALE GENOMIC DNA]</scope>
    <source>
        <strain evidence="3 4">U15</strain>
    </source>
</reference>
<evidence type="ECO:0000259" key="2">
    <source>
        <dbReference type="Pfam" id="PF00892"/>
    </source>
</evidence>
<feature type="transmembrane region" description="Helical" evidence="1">
    <location>
        <begin position="92"/>
        <end position="111"/>
    </location>
</feature>
<keyword evidence="1" id="KW-1133">Transmembrane helix</keyword>
<keyword evidence="1" id="KW-0472">Membrane</keyword>
<dbReference type="GO" id="GO:0016020">
    <property type="term" value="C:membrane"/>
    <property type="evidence" value="ECO:0007669"/>
    <property type="project" value="InterPro"/>
</dbReference>